<name>W9YUG9_9EURO</name>
<dbReference type="InterPro" id="IPR044861">
    <property type="entry name" value="IPNS-like_FE2OG_OXY"/>
</dbReference>
<dbReference type="Pfam" id="PF03171">
    <property type="entry name" value="2OG-FeII_Oxy"/>
    <property type="match status" value="1"/>
</dbReference>
<evidence type="ECO:0000256" key="3">
    <source>
        <dbReference type="SAM" id="MobiDB-lite"/>
    </source>
</evidence>
<keyword evidence="2" id="KW-0408">Iron</keyword>
<feature type="region of interest" description="Disordered" evidence="3">
    <location>
        <begin position="299"/>
        <end position="329"/>
    </location>
</feature>
<dbReference type="STRING" id="1182542.W9YUG9"/>
<dbReference type="PROSITE" id="PS51471">
    <property type="entry name" value="FE2OG_OXY"/>
    <property type="match status" value="1"/>
</dbReference>
<dbReference type="RefSeq" id="XP_007729776.1">
    <property type="nucleotide sequence ID" value="XM_007731586.1"/>
</dbReference>
<dbReference type="InterPro" id="IPR050231">
    <property type="entry name" value="Iron_ascorbate_oxido_reductase"/>
</dbReference>
<sequence length="329" mass="36608">MDDEEEEFIPPPPPPGPPPLLREDQLLHLARQGWLFLELPDALSQSMTDLLRHSSQYFDAPDIEKKELYPSKLGTEFGYYPIAEEKEYITLRCRIHTDPNAKAKPAAKLAASLEASTVDAWHHAGVLLWRILCDIARASDLDVSVWNDILDGTLDMPDSEDQLTYALMRLFRYFPSTGHAEEHTDLGLLTLCIGDGTGLQVLDRFNSDQKPAWVDGPVGTHTATVLVGQTLRALSARTMTAGAHRVVGNSQGRQSVVFALRHSTRHDVDFSLFGGEGKLHPTELWKTIQAGKVNINTEKEKRDAQRARFRTTRPGAEAEALEHATRGQG</sequence>
<evidence type="ECO:0000256" key="2">
    <source>
        <dbReference type="RuleBase" id="RU003682"/>
    </source>
</evidence>
<dbReference type="OrthoDB" id="288590at2759"/>
<proteinExistence type="inferred from homology"/>
<dbReference type="PANTHER" id="PTHR47990">
    <property type="entry name" value="2-OXOGLUTARATE (2OG) AND FE(II)-DEPENDENT OXYGENASE SUPERFAMILY PROTEIN-RELATED"/>
    <property type="match status" value="1"/>
</dbReference>
<dbReference type="SUPFAM" id="SSF51197">
    <property type="entry name" value="Clavaminate synthase-like"/>
    <property type="match status" value="1"/>
</dbReference>
<dbReference type="eggNOG" id="ENOG502S6G6">
    <property type="taxonomic scope" value="Eukaryota"/>
</dbReference>
<dbReference type="HOGENOM" id="CLU_748130_0_0_1"/>
<dbReference type="Gene3D" id="2.60.120.330">
    <property type="entry name" value="B-lactam Antibiotic, Isopenicillin N Synthase, Chain"/>
    <property type="match status" value="1"/>
</dbReference>
<evidence type="ECO:0000259" key="4">
    <source>
        <dbReference type="PROSITE" id="PS51471"/>
    </source>
</evidence>
<dbReference type="EMBL" id="AMGY01000001">
    <property type="protein sequence ID" value="EXJ92886.1"/>
    <property type="molecule type" value="Genomic_DNA"/>
</dbReference>
<evidence type="ECO:0000256" key="1">
    <source>
        <dbReference type="ARBA" id="ARBA00008056"/>
    </source>
</evidence>
<organism evidence="5 6">
    <name type="scientific">Capronia epimyces CBS 606.96</name>
    <dbReference type="NCBI Taxonomy" id="1182542"/>
    <lineage>
        <taxon>Eukaryota</taxon>
        <taxon>Fungi</taxon>
        <taxon>Dikarya</taxon>
        <taxon>Ascomycota</taxon>
        <taxon>Pezizomycotina</taxon>
        <taxon>Eurotiomycetes</taxon>
        <taxon>Chaetothyriomycetidae</taxon>
        <taxon>Chaetothyriales</taxon>
        <taxon>Herpotrichiellaceae</taxon>
        <taxon>Capronia</taxon>
    </lineage>
</organism>
<dbReference type="InterPro" id="IPR027443">
    <property type="entry name" value="IPNS-like_sf"/>
</dbReference>
<reference evidence="5 6" key="1">
    <citation type="submission" date="2013-03" db="EMBL/GenBank/DDBJ databases">
        <title>The Genome Sequence of Capronia epimyces CBS 606.96.</title>
        <authorList>
            <consortium name="The Broad Institute Genomics Platform"/>
            <person name="Cuomo C."/>
            <person name="de Hoog S."/>
            <person name="Gorbushina A."/>
            <person name="Walker B."/>
            <person name="Young S.K."/>
            <person name="Zeng Q."/>
            <person name="Gargeya S."/>
            <person name="Fitzgerald M."/>
            <person name="Haas B."/>
            <person name="Abouelleil A."/>
            <person name="Allen A.W."/>
            <person name="Alvarado L."/>
            <person name="Arachchi H.M."/>
            <person name="Berlin A.M."/>
            <person name="Chapman S.B."/>
            <person name="Gainer-Dewar J."/>
            <person name="Goldberg J."/>
            <person name="Griggs A."/>
            <person name="Gujja S."/>
            <person name="Hansen M."/>
            <person name="Howarth C."/>
            <person name="Imamovic A."/>
            <person name="Ireland A."/>
            <person name="Larimer J."/>
            <person name="McCowan C."/>
            <person name="Murphy C."/>
            <person name="Pearson M."/>
            <person name="Poon T.W."/>
            <person name="Priest M."/>
            <person name="Roberts A."/>
            <person name="Saif S."/>
            <person name="Shea T."/>
            <person name="Sisk P."/>
            <person name="Sykes S."/>
            <person name="Wortman J."/>
            <person name="Nusbaum C."/>
            <person name="Birren B."/>
        </authorList>
    </citation>
    <scope>NUCLEOTIDE SEQUENCE [LARGE SCALE GENOMIC DNA]</scope>
    <source>
        <strain evidence="5 6">CBS 606.96</strain>
    </source>
</reference>
<dbReference type="AlphaFoldDB" id="W9YUG9"/>
<comment type="similarity">
    <text evidence="1 2">Belongs to the iron/ascorbate-dependent oxidoreductase family.</text>
</comment>
<keyword evidence="6" id="KW-1185">Reference proteome</keyword>
<keyword evidence="2" id="KW-0560">Oxidoreductase</keyword>
<dbReference type="GeneID" id="19165576"/>
<gene>
    <name evidence="5" type="ORF">A1O3_01440</name>
</gene>
<dbReference type="GO" id="GO:0046872">
    <property type="term" value="F:metal ion binding"/>
    <property type="evidence" value="ECO:0007669"/>
    <property type="project" value="UniProtKB-KW"/>
</dbReference>
<comment type="caution">
    <text evidence="5">The sequence shown here is derived from an EMBL/GenBank/DDBJ whole genome shotgun (WGS) entry which is preliminary data.</text>
</comment>
<evidence type="ECO:0000313" key="5">
    <source>
        <dbReference type="EMBL" id="EXJ92886.1"/>
    </source>
</evidence>
<accession>W9YUG9</accession>
<feature type="compositionally biased region" description="Basic and acidic residues" evidence="3">
    <location>
        <begin position="320"/>
        <end position="329"/>
    </location>
</feature>
<protein>
    <recommendedName>
        <fullName evidence="4">Fe2OG dioxygenase domain-containing protein</fullName>
    </recommendedName>
</protein>
<feature type="domain" description="Fe2OG dioxygenase" evidence="4">
    <location>
        <begin position="164"/>
        <end position="262"/>
    </location>
</feature>
<dbReference type="InterPro" id="IPR005123">
    <property type="entry name" value="Oxoglu/Fe-dep_dioxygenase_dom"/>
</dbReference>
<dbReference type="Proteomes" id="UP000019478">
    <property type="component" value="Unassembled WGS sequence"/>
</dbReference>
<evidence type="ECO:0000313" key="6">
    <source>
        <dbReference type="Proteomes" id="UP000019478"/>
    </source>
</evidence>
<keyword evidence="2" id="KW-0479">Metal-binding</keyword>
<dbReference type="GO" id="GO:0016491">
    <property type="term" value="F:oxidoreductase activity"/>
    <property type="evidence" value="ECO:0007669"/>
    <property type="project" value="UniProtKB-KW"/>
</dbReference>